<dbReference type="PANTHER" id="PTHR46079">
    <property type="entry name" value="FERM DOMAIN-CONTAINING PROTEIN 4"/>
    <property type="match status" value="1"/>
</dbReference>
<feature type="region of interest" description="Disordered" evidence="4">
    <location>
        <begin position="419"/>
        <end position="457"/>
    </location>
</feature>
<name>A0A2A2JPD7_9BILA</name>
<organism evidence="6 7">
    <name type="scientific">Diploscapter pachys</name>
    <dbReference type="NCBI Taxonomy" id="2018661"/>
    <lineage>
        <taxon>Eukaryota</taxon>
        <taxon>Metazoa</taxon>
        <taxon>Ecdysozoa</taxon>
        <taxon>Nematoda</taxon>
        <taxon>Chromadorea</taxon>
        <taxon>Rhabditida</taxon>
        <taxon>Rhabditina</taxon>
        <taxon>Rhabditomorpha</taxon>
        <taxon>Rhabditoidea</taxon>
        <taxon>Rhabditidae</taxon>
        <taxon>Diploscapter</taxon>
    </lineage>
</organism>
<accession>A0A2A2JPD7</accession>
<dbReference type="AlphaFoldDB" id="A0A2A2JPD7"/>
<feature type="compositionally biased region" description="Polar residues" evidence="4">
    <location>
        <begin position="476"/>
        <end position="487"/>
    </location>
</feature>
<dbReference type="GO" id="GO:0090162">
    <property type="term" value="P:establishment of epithelial cell polarity"/>
    <property type="evidence" value="ECO:0007669"/>
    <property type="project" value="InterPro"/>
</dbReference>
<dbReference type="InterPro" id="IPR047176">
    <property type="entry name" value="FRMD4A/B"/>
</dbReference>
<dbReference type="Pfam" id="PF11819">
    <property type="entry name" value="CUPID"/>
    <property type="match status" value="1"/>
</dbReference>
<feature type="compositionally biased region" description="Polar residues" evidence="4">
    <location>
        <begin position="245"/>
        <end position="273"/>
    </location>
</feature>
<feature type="domain" description="Cytohesin Ubiquitin Protein Inducing" evidence="5">
    <location>
        <begin position="91"/>
        <end position="218"/>
    </location>
</feature>
<dbReference type="Proteomes" id="UP000218231">
    <property type="component" value="Unassembled WGS sequence"/>
</dbReference>
<feature type="compositionally biased region" description="Polar residues" evidence="4">
    <location>
        <begin position="89"/>
        <end position="102"/>
    </location>
</feature>
<reference evidence="6 7" key="1">
    <citation type="journal article" date="2017" name="Curr. Biol.">
        <title>Genome architecture and evolution of a unichromosomal asexual nematode.</title>
        <authorList>
            <person name="Fradin H."/>
            <person name="Zegar C."/>
            <person name="Gutwein M."/>
            <person name="Lucas J."/>
            <person name="Kovtun M."/>
            <person name="Corcoran D."/>
            <person name="Baugh L.R."/>
            <person name="Kiontke K."/>
            <person name="Gunsalus K."/>
            <person name="Fitch D.H."/>
            <person name="Piano F."/>
        </authorList>
    </citation>
    <scope>NUCLEOTIDE SEQUENCE [LARGE SCALE GENOMIC DNA]</scope>
    <source>
        <strain evidence="6">PF1309</strain>
    </source>
</reference>
<evidence type="ECO:0000256" key="3">
    <source>
        <dbReference type="ARBA" id="ARBA00023054"/>
    </source>
</evidence>
<dbReference type="OrthoDB" id="10063592at2759"/>
<feature type="compositionally biased region" description="Low complexity" evidence="4">
    <location>
        <begin position="331"/>
        <end position="340"/>
    </location>
</feature>
<gene>
    <name evidence="6" type="ORF">WR25_20842</name>
</gene>
<keyword evidence="7" id="KW-1185">Reference proteome</keyword>
<evidence type="ECO:0000256" key="1">
    <source>
        <dbReference type="ARBA" id="ARBA00004496"/>
    </source>
</evidence>
<evidence type="ECO:0000259" key="5">
    <source>
        <dbReference type="Pfam" id="PF11819"/>
    </source>
</evidence>
<evidence type="ECO:0000313" key="7">
    <source>
        <dbReference type="Proteomes" id="UP000218231"/>
    </source>
</evidence>
<feature type="compositionally biased region" description="Low complexity" evidence="4">
    <location>
        <begin position="49"/>
        <end position="75"/>
    </location>
</feature>
<feature type="compositionally biased region" description="Polar residues" evidence="4">
    <location>
        <begin position="319"/>
        <end position="330"/>
    </location>
</feature>
<evidence type="ECO:0000313" key="6">
    <source>
        <dbReference type="EMBL" id="PAV63568.1"/>
    </source>
</evidence>
<feature type="compositionally biased region" description="Basic and acidic residues" evidence="4">
    <location>
        <begin position="296"/>
        <end position="305"/>
    </location>
</feature>
<dbReference type="GO" id="GO:0005737">
    <property type="term" value="C:cytoplasm"/>
    <property type="evidence" value="ECO:0007669"/>
    <property type="project" value="UniProtKB-SubCell"/>
</dbReference>
<proteinExistence type="predicted"/>
<keyword evidence="2" id="KW-0963">Cytoplasm</keyword>
<sequence>MPPQPSNLTVTVHYFPRSSSVNCKRVAKRNRPSVSDVDQQELSEQLNRLASKSSIASSLPSLSSIRSSSSIGAVSNGSAMPAAKVADGSCSSLPSLKSGASQKSDDQRQKDMELYKSLQARRKDLEEKLMAKMAELKSVCLREGEITGTMPPEIHDALMPGEGVPKLKRRIGTAFSIPEELISADKIDKLSVMETEVELHRKIVAAAERLSKDKNMNKSVRKKRQKDLQAATLKLKGLEKGLSQMRLSSSKPDISSMGSADSTNSWAGTNGTPLTRVAAKGAVSCPTTPHGSVPDLSHKDGGDKSEYEDDTDQVMRRAPSSSSWQPQQRCSASSSTSSGSLGYGMPPAPRPTSRASRYSIRTTNGDELDNPLTDAHTHIYENVGYRSTSYRSSYRMAHYPTLQDNEQVIRKRALSAHSISSHANQNGAIPGQSTSFNEEDERQLNESRSPPVRRIPTSISCTAGFSTASLDRRNVKPQTLSSSNMNPRPTDPRREPMQIPIHREGTSADSSPKLTTHQHHQMVMQHRITTFPVQNGTPNQPLGYLIPFQMNFSWLHSRKPYSTSELPRFKPPSGRLGPFPARLPQYPAGNGKKWYQNGKNITKKLGANIRSSSVSSSRLPAQTDPHMEALLDYYKNQARKNQQAPKTATIV</sequence>
<keyword evidence="3" id="KW-0175">Coiled coil</keyword>
<feature type="region of interest" description="Disordered" evidence="4">
    <location>
        <begin position="471"/>
        <end position="496"/>
    </location>
</feature>
<evidence type="ECO:0000256" key="2">
    <source>
        <dbReference type="ARBA" id="ARBA00022490"/>
    </source>
</evidence>
<feature type="compositionally biased region" description="Polar residues" evidence="4">
    <location>
        <begin position="419"/>
        <end position="436"/>
    </location>
</feature>
<feature type="region of interest" description="Disordered" evidence="4">
    <location>
        <begin position="243"/>
        <end position="356"/>
    </location>
</feature>
<dbReference type="InterPro" id="IPR021774">
    <property type="entry name" value="CUPID"/>
</dbReference>
<protein>
    <recommendedName>
        <fullName evidence="5">Cytohesin Ubiquitin Protein Inducing domain-containing protein</fullName>
    </recommendedName>
</protein>
<feature type="region of interest" description="Disordered" evidence="4">
    <location>
        <begin position="47"/>
        <end position="110"/>
    </location>
</feature>
<dbReference type="STRING" id="2018661.A0A2A2JPD7"/>
<dbReference type="EMBL" id="LIAE01010300">
    <property type="protein sequence ID" value="PAV63568.1"/>
    <property type="molecule type" value="Genomic_DNA"/>
</dbReference>
<evidence type="ECO:0000256" key="4">
    <source>
        <dbReference type="SAM" id="MobiDB-lite"/>
    </source>
</evidence>
<comment type="caution">
    <text evidence="6">The sequence shown here is derived from an EMBL/GenBank/DDBJ whole genome shotgun (WGS) entry which is preliminary data.</text>
</comment>
<comment type="subcellular location">
    <subcellularLocation>
        <location evidence="1">Cytoplasm</location>
    </subcellularLocation>
</comment>
<dbReference type="PANTHER" id="PTHR46079:SF2">
    <property type="entry name" value="FERM DOMAIN-CONTAINING PROTEIN"/>
    <property type="match status" value="1"/>
</dbReference>